<dbReference type="GO" id="GO:0010598">
    <property type="term" value="C:NAD(P)H dehydrogenase complex (plastoquinone)"/>
    <property type="evidence" value="ECO:0007669"/>
    <property type="project" value="InterPro"/>
</dbReference>
<reference evidence="4" key="1">
    <citation type="submission" date="2025-08" db="UniProtKB">
        <authorList>
            <consortium name="RefSeq"/>
        </authorList>
    </citation>
    <scope>IDENTIFICATION</scope>
</reference>
<evidence type="ECO:0000313" key="3">
    <source>
        <dbReference type="Proteomes" id="UP000189703"/>
    </source>
</evidence>
<dbReference type="GO" id="GO:0009535">
    <property type="term" value="C:chloroplast thylakoid membrane"/>
    <property type="evidence" value="ECO:0007669"/>
    <property type="project" value="InterPro"/>
</dbReference>
<dbReference type="PANTHER" id="PTHR36340">
    <property type="entry name" value="NAD(P)H DEHYDROGENASE SUBUNIT CRR3, CHLOROPLASTIC-RELATED"/>
    <property type="match status" value="1"/>
</dbReference>
<gene>
    <name evidence="4" type="primary">LOC104603148</name>
</gene>
<dbReference type="GO" id="GO:0009773">
    <property type="term" value="P:photosynthetic electron transport in photosystem I"/>
    <property type="evidence" value="ECO:0007669"/>
    <property type="project" value="InterPro"/>
</dbReference>
<evidence type="ECO:0000313" key="4">
    <source>
        <dbReference type="RefSeq" id="XP_010265436.1"/>
    </source>
</evidence>
<feature type="transmembrane region" description="Helical" evidence="2">
    <location>
        <begin position="133"/>
        <end position="156"/>
    </location>
</feature>
<accession>A0A1U8AHY4</accession>
<evidence type="ECO:0000256" key="1">
    <source>
        <dbReference type="SAM" id="MobiDB-lite"/>
    </source>
</evidence>
<dbReference type="InParanoid" id="A0A1U8AHY4"/>
<name>A0A1U8AHY4_NELNU</name>
<dbReference type="OMA" id="LFTIQWI"/>
<dbReference type="KEGG" id="nnu:104603148"/>
<dbReference type="OrthoDB" id="786513at2759"/>
<organism evidence="3 4">
    <name type="scientific">Nelumbo nucifera</name>
    <name type="common">Sacred lotus</name>
    <dbReference type="NCBI Taxonomy" id="4432"/>
    <lineage>
        <taxon>Eukaryota</taxon>
        <taxon>Viridiplantae</taxon>
        <taxon>Streptophyta</taxon>
        <taxon>Embryophyta</taxon>
        <taxon>Tracheophyta</taxon>
        <taxon>Spermatophyta</taxon>
        <taxon>Magnoliopsida</taxon>
        <taxon>Proteales</taxon>
        <taxon>Nelumbonaceae</taxon>
        <taxon>Nelumbo</taxon>
    </lineage>
</organism>
<dbReference type="AlphaFoldDB" id="A0A1U8AHY4"/>
<protein>
    <submittedName>
        <fullName evidence="4">Probable NAD(P)H dehydrogenase subunit CRR3, chloroplastic</fullName>
    </submittedName>
</protein>
<evidence type="ECO:0000256" key="2">
    <source>
        <dbReference type="SAM" id="Phobius"/>
    </source>
</evidence>
<keyword evidence="2" id="KW-0812">Transmembrane</keyword>
<dbReference type="Proteomes" id="UP000189703">
    <property type="component" value="Unplaced"/>
</dbReference>
<sequence length="170" mass="18296">MGRVVGFGSGCFSVIATGVTTRGFLTASLHDNATPPPLPPLRNNRRRTRNAPVTPPPKQQQQPSVAEVERAIGAGIFRDRDPRGSGERSTLFDMLVSSPLGQPEGSIERKLRETGEWVIDTTEGASRSAGQRILLVVCLGVLPVWVLLLLVASGVIKLPFSAPFLDDLLM</sequence>
<keyword evidence="3" id="KW-1185">Reference proteome</keyword>
<proteinExistence type="predicted"/>
<dbReference type="GeneID" id="104603148"/>
<dbReference type="FunCoup" id="A0A1U8AHY4">
    <property type="interactions" value="1904"/>
</dbReference>
<dbReference type="RefSeq" id="XP_010265436.1">
    <property type="nucleotide sequence ID" value="XM_010267134.2"/>
</dbReference>
<dbReference type="STRING" id="4432.A0A1U8AHY4"/>
<keyword evidence="2" id="KW-1133">Transmembrane helix</keyword>
<dbReference type="InterPro" id="IPR038931">
    <property type="entry name" value="CRR3"/>
</dbReference>
<keyword evidence="2" id="KW-0472">Membrane</keyword>
<feature type="region of interest" description="Disordered" evidence="1">
    <location>
        <begin position="28"/>
        <end position="65"/>
    </location>
</feature>
<dbReference type="eggNOG" id="ENOG502S6AS">
    <property type="taxonomic scope" value="Eukaryota"/>
</dbReference>
<dbReference type="PANTHER" id="PTHR36340:SF1">
    <property type="entry name" value="NAD(P)H DEHYDROGENASE SUBUNIT CRR3, CHLOROPLASTIC-RELATED"/>
    <property type="match status" value="1"/>
</dbReference>